<keyword evidence="2" id="KW-0697">Rotamase</keyword>
<gene>
    <name evidence="7" type="ORF">ACHAW5_008826</name>
</gene>
<evidence type="ECO:0000256" key="4">
    <source>
        <dbReference type="SAM" id="MobiDB-lite"/>
    </source>
</evidence>
<feature type="compositionally biased region" description="Gly residues" evidence="4">
    <location>
        <begin position="45"/>
        <end position="63"/>
    </location>
</feature>
<feature type="compositionally biased region" description="Low complexity" evidence="4">
    <location>
        <begin position="11"/>
        <end position="26"/>
    </location>
</feature>
<comment type="caution">
    <text evidence="7">The sequence shown here is derived from an EMBL/GenBank/DDBJ whole genome shotgun (WGS) entry which is preliminary data.</text>
</comment>
<sequence>MTILRARRRSSSSSSSSSGSSSSSLSTKRNEAELLPIYDIVLPPGEGGGGPLGGGGGGGGGGTSRRPHPPSPPSHPPLAHLTPIDPSWLVQRGSTTIDDAHRRGRLHVGHVLFVLDASDNVLFLRRSSDVVTCPGTWSVLGEHATRGEGTTDAVVRGIEEELGFVGLPDDDDVNDEVDVVDGHVRARVGTSAKSNESGPTGTFVVRFRPNDNDDDDDGGGGGGGEKTTTGGGSPPPLLVTIRNATEYPLYYIRHYGPRNDDRVDRQLTYMWSATFPMDHDEIVWHLDDEVADHRWISLEDAGEWLSNDARSDDLDGRNVVVGDDATADDATARREDDGPDRGDFCHGTIRSLYEARQLQKCIEDIRINVQSKRKSSALDDLKKAKGIINAKETKMTSSCRDAKVCATILDTMRGELGPLEVTLRASADYQAGSDQERDALDKSYDAQDRIQKSLTALQEQMIPAGYVTPVPDIYSDLPQLKGRATVEMILKKPDGEKFNIEGTLFKEAKLKMIIDGYTAPVTGGNFVDLVKRGFYDNMDIQRSDGFVVQTGDPKGEADGYVGTPSKSVGAGKHGERLIPLEIFAKGDKGPFYESSIEDEGRGGEATVLPFSSYGAMGWAREEYDANSGSSQFFWLLFDSDLTPAGKNVLDGRYPCFGYVVEGADFLRDVKEGDVIVSAKVTSGVENLVLPS</sequence>
<dbReference type="InterPro" id="IPR029000">
    <property type="entry name" value="Cyclophilin-like_dom_sf"/>
</dbReference>
<feature type="compositionally biased region" description="Gly residues" evidence="4">
    <location>
        <begin position="219"/>
        <end position="232"/>
    </location>
</feature>
<feature type="compositionally biased region" description="Polar residues" evidence="4">
    <location>
        <begin position="191"/>
        <end position="200"/>
    </location>
</feature>
<evidence type="ECO:0000259" key="5">
    <source>
        <dbReference type="PROSITE" id="PS50072"/>
    </source>
</evidence>
<evidence type="ECO:0000256" key="3">
    <source>
        <dbReference type="ARBA" id="ARBA00023235"/>
    </source>
</evidence>
<dbReference type="InterPro" id="IPR015797">
    <property type="entry name" value="NUDIX_hydrolase-like_dom_sf"/>
</dbReference>
<dbReference type="Proteomes" id="UP001530315">
    <property type="component" value="Unassembled WGS sequence"/>
</dbReference>
<evidence type="ECO:0000256" key="2">
    <source>
        <dbReference type="ARBA" id="ARBA00023110"/>
    </source>
</evidence>
<evidence type="ECO:0000256" key="1">
    <source>
        <dbReference type="ARBA" id="ARBA00013194"/>
    </source>
</evidence>
<dbReference type="AlphaFoldDB" id="A0ABD3N1H2"/>
<dbReference type="EMBL" id="JALLAZ020001669">
    <property type="protein sequence ID" value="KAL3768911.1"/>
    <property type="molecule type" value="Genomic_DNA"/>
</dbReference>
<dbReference type="Pfam" id="PF00293">
    <property type="entry name" value="NUDIX"/>
    <property type="match status" value="1"/>
</dbReference>
<dbReference type="SUPFAM" id="SSF55811">
    <property type="entry name" value="Nudix"/>
    <property type="match status" value="1"/>
</dbReference>
<organism evidence="7 8">
    <name type="scientific">Stephanodiscus triporus</name>
    <dbReference type="NCBI Taxonomy" id="2934178"/>
    <lineage>
        <taxon>Eukaryota</taxon>
        <taxon>Sar</taxon>
        <taxon>Stramenopiles</taxon>
        <taxon>Ochrophyta</taxon>
        <taxon>Bacillariophyta</taxon>
        <taxon>Coscinodiscophyceae</taxon>
        <taxon>Thalassiosirophycidae</taxon>
        <taxon>Stephanodiscales</taxon>
        <taxon>Stephanodiscaceae</taxon>
        <taxon>Stephanodiscus</taxon>
    </lineage>
</organism>
<dbReference type="InterPro" id="IPR000086">
    <property type="entry name" value="NUDIX_hydrolase_dom"/>
</dbReference>
<dbReference type="CDD" id="cd01924">
    <property type="entry name" value="cyclophilin_TLP40_like"/>
    <property type="match status" value="1"/>
</dbReference>
<dbReference type="EC" id="5.2.1.8" evidence="1"/>
<dbReference type="GO" id="GO:0003755">
    <property type="term" value="F:peptidyl-prolyl cis-trans isomerase activity"/>
    <property type="evidence" value="ECO:0007669"/>
    <property type="project" value="UniProtKB-KW"/>
</dbReference>
<reference evidence="7 8" key="1">
    <citation type="submission" date="2024-10" db="EMBL/GenBank/DDBJ databases">
        <title>Updated reference genomes for cyclostephanoid diatoms.</title>
        <authorList>
            <person name="Roberts W.R."/>
            <person name="Alverson A.J."/>
        </authorList>
    </citation>
    <scope>NUCLEOTIDE SEQUENCE [LARGE SCALE GENOMIC DNA]</scope>
    <source>
        <strain evidence="7 8">AJA276-08</strain>
    </source>
</reference>
<evidence type="ECO:0000313" key="7">
    <source>
        <dbReference type="EMBL" id="KAL3768911.1"/>
    </source>
</evidence>
<dbReference type="SUPFAM" id="SSF50891">
    <property type="entry name" value="Cyclophilin-like"/>
    <property type="match status" value="1"/>
</dbReference>
<proteinExistence type="predicted"/>
<dbReference type="Gene3D" id="2.40.100.10">
    <property type="entry name" value="Cyclophilin-like"/>
    <property type="match status" value="1"/>
</dbReference>
<feature type="region of interest" description="Disordered" evidence="4">
    <location>
        <begin position="188"/>
        <end position="237"/>
    </location>
</feature>
<feature type="domain" description="Nudix hydrolase" evidence="6">
    <location>
        <begin position="103"/>
        <end position="318"/>
    </location>
</feature>
<protein>
    <recommendedName>
        <fullName evidence="1">peptidylprolyl isomerase</fullName>
        <ecNumber evidence="1">5.2.1.8</ecNumber>
    </recommendedName>
</protein>
<feature type="domain" description="PPIase cyclophilin-type" evidence="5">
    <location>
        <begin position="497"/>
        <end position="691"/>
    </location>
</feature>
<accession>A0ABD3N1H2</accession>
<evidence type="ECO:0000313" key="8">
    <source>
        <dbReference type="Proteomes" id="UP001530315"/>
    </source>
</evidence>
<name>A0ABD3N1H2_9STRA</name>
<dbReference type="PANTHER" id="PTHR43246">
    <property type="entry name" value="PEPTIDYL-PROLYL CIS-TRANS ISOMERASE CYP38, CHLOROPLASTIC"/>
    <property type="match status" value="1"/>
</dbReference>
<dbReference type="InterPro" id="IPR044665">
    <property type="entry name" value="E_coli_cyclophilin_A-like"/>
</dbReference>
<dbReference type="PROSITE" id="PS50072">
    <property type="entry name" value="CSA_PPIASE_2"/>
    <property type="match status" value="1"/>
</dbReference>
<dbReference type="PROSITE" id="PS51462">
    <property type="entry name" value="NUDIX"/>
    <property type="match status" value="1"/>
</dbReference>
<keyword evidence="8" id="KW-1185">Reference proteome</keyword>
<dbReference type="InterPro" id="IPR002130">
    <property type="entry name" value="Cyclophilin-type_PPIase_dom"/>
</dbReference>
<evidence type="ECO:0000259" key="6">
    <source>
        <dbReference type="PROSITE" id="PS51462"/>
    </source>
</evidence>
<feature type="region of interest" description="Disordered" evidence="4">
    <location>
        <begin position="1"/>
        <end position="83"/>
    </location>
</feature>
<feature type="compositionally biased region" description="Basic residues" evidence="4">
    <location>
        <begin position="1"/>
        <end position="10"/>
    </location>
</feature>
<dbReference type="Gene3D" id="3.90.79.10">
    <property type="entry name" value="Nucleoside Triphosphate Pyrophosphohydrolase"/>
    <property type="match status" value="1"/>
</dbReference>
<keyword evidence="3" id="KW-0413">Isomerase</keyword>
<dbReference type="Pfam" id="PF00160">
    <property type="entry name" value="Pro_isomerase"/>
    <property type="match status" value="1"/>
</dbReference>